<evidence type="ECO:0000313" key="5">
    <source>
        <dbReference type="Proteomes" id="UP000747110"/>
    </source>
</evidence>
<dbReference type="EMBL" id="BNCQ01000005">
    <property type="protein sequence ID" value="GIL98058.1"/>
    <property type="molecule type" value="Genomic_DNA"/>
</dbReference>
<feature type="compositionally biased region" description="Pro residues" evidence="1">
    <location>
        <begin position="594"/>
        <end position="621"/>
    </location>
</feature>
<evidence type="ECO:0000313" key="4">
    <source>
        <dbReference type="Proteomes" id="UP000722791"/>
    </source>
</evidence>
<sequence>MAPFKVHPGAALRRRSPAFSSAFVWAAWLVAAVFAMQSLAQLSSVLPPFAVYNDPRPGDKDDTDRKNNLMMSVQNMATVAGVPGSVSVMTGRPVPLSLSSKTHVMAPSTLIDMDEGSLTILRDLVDRPGSQLVLTAAKDLDPDYNALMNRFLGQWPNCIPRQLTRAANLVIPADGLPLSLFQPMTTFTCDLGTPWYYASDDTSPVYMFKTPRGGWLKLIGGDWSASRKFASWQSLLLYVQPSPPPPPSPPSPPPARPSLPPPPRPPPPPPPRPPPPPKSSPPSPPPPPPPPSPPPPSAPRPPPPSPPPPPTPKAPNSPPPPPPPPPGPSPSPPPPRPPPSPPPPSPSPSPPVSRPPLPPLPPSPPPRPSPPPPAPPSDASLIILTDPVDPDDVLRKIQLQITLLQLYPADGSIMQMATPGYAPVHTGFDNTFLGLSVPTRTALRRLMLQGLAVTIIVTPETSQADLSSILSSLLNSTSAICTKRNMNGKGTVTAVSISTYSGVMGTPTIIASMQATDNTVALVCAANARRVVVVDGTGEAVVWEWAVGPGVLRLVGYDFTSGGFSTAMLRNPASLGPMDRLRIAASVAVGYPRPMLPPPNTPNAPPTPLTPSTPVSSPPTPTKKKKRPPVASRSYSVAVLIDSEFLPDNANKEKLIEGINAITTPPGQIQTPSSTALVHIAFDTTLVRLSATSLSELKSLLMASKTLLTVIVTSGVKDADLSKVLADVSGNPNLRCTSAAVQNNTRVDLVTEASNDLQTNGWNARDYTRSIRCNAGKGIFALRSDTSASVILDIPVGATAVRLIGYDFYTGGQGDNRRPLTVCATVSHPL</sequence>
<dbReference type="AlphaFoldDB" id="A0A8J4D943"/>
<feature type="compositionally biased region" description="Pro residues" evidence="1">
    <location>
        <begin position="242"/>
        <end position="376"/>
    </location>
</feature>
<evidence type="ECO:0000313" key="2">
    <source>
        <dbReference type="EMBL" id="GIL70340.1"/>
    </source>
</evidence>
<protein>
    <submittedName>
        <fullName evidence="3">Uncharacterized protein</fullName>
    </submittedName>
</protein>
<gene>
    <name evidence="2" type="ORF">Vretifemale_977</name>
    <name evidence="3" type="ORF">Vretimale_3457</name>
</gene>
<comment type="caution">
    <text evidence="3">The sequence shown here is derived from an EMBL/GenBank/DDBJ whole genome shotgun (WGS) entry which is preliminary data.</text>
</comment>
<dbReference type="Proteomes" id="UP000722791">
    <property type="component" value="Unassembled WGS sequence"/>
</dbReference>
<accession>A0A8J4D943</accession>
<dbReference type="PRINTS" id="PR01217">
    <property type="entry name" value="PRICHEXTENSN"/>
</dbReference>
<keyword evidence="5" id="KW-1185">Reference proteome</keyword>
<organism evidence="3 4">
    <name type="scientific">Volvox reticuliferus</name>
    <dbReference type="NCBI Taxonomy" id="1737510"/>
    <lineage>
        <taxon>Eukaryota</taxon>
        <taxon>Viridiplantae</taxon>
        <taxon>Chlorophyta</taxon>
        <taxon>core chlorophytes</taxon>
        <taxon>Chlorophyceae</taxon>
        <taxon>CS clade</taxon>
        <taxon>Chlamydomonadales</taxon>
        <taxon>Volvocaceae</taxon>
        <taxon>Volvox</taxon>
    </lineage>
</organism>
<proteinExistence type="predicted"/>
<evidence type="ECO:0000256" key="1">
    <source>
        <dbReference type="SAM" id="MobiDB-lite"/>
    </source>
</evidence>
<evidence type="ECO:0000313" key="3">
    <source>
        <dbReference type="EMBL" id="GIL98058.1"/>
    </source>
</evidence>
<dbReference type="OrthoDB" id="532473at2759"/>
<dbReference type="EMBL" id="BNCP01000002">
    <property type="protein sequence ID" value="GIL70340.1"/>
    <property type="molecule type" value="Genomic_DNA"/>
</dbReference>
<feature type="region of interest" description="Disordered" evidence="1">
    <location>
        <begin position="242"/>
        <end position="384"/>
    </location>
</feature>
<name>A0A8J4D943_9CHLO</name>
<reference evidence="3" key="1">
    <citation type="journal article" date="2021" name="Proc. Natl. Acad. Sci. U.S.A.">
        <title>Three genomes in the algal genus Volvox reveal the fate of a haploid sex-determining region after a transition to homothallism.</title>
        <authorList>
            <person name="Yamamoto K."/>
            <person name="Hamaji T."/>
            <person name="Kawai-Toyooka H."/>
            <person name="Matsuzaki R."/>
            <person name="Takahashi F."/>
            <person name="Nishimura Y."/>
            <person name="Kawachi M."/>
            <person name="Noguchi H."/>
            <person name="Minakuchi Y."/>
            <person name="Umen J.G."/>
            <person name="Toyoda A."/>
            <person name="Nozaki H."/>
        </authorList>
    </citation>
    <scope>NUCLEOTIDE SEQUENCE</scope>
    <source>
        <strain evidence="3">NIES-3785</strain>
        <strain evidence="2">NIES-3786</strain>
    </source>
</reference>
<feature type="region of interest" description="Disordered" evidence="1">
    <location>
        <begin position="594"/>
        <end position="630"/>
    </location>
</feature>
<dbReference type="Proteomes" id="UP000747110">
    <property type="component" value="Unassembled WGS sequence"/>
</dbReference>